<comment type="caution">
    <text evidence="2">The sequence shown here is derived from an EMBL/GenBank/DDBJ whole genome shotgun (WGS) entry which is preliminary data.</text>
</comment>
<evidence type="ECO:0000313" key="2">
    <source>
        <dbReference type="EMBL" id="NEV62961.1"/>
    </source>
</evidence>
<organism evidence="2 3">
    <name type="scientific">Thiorhodococcus minor</name>
    <dbReference type="NCBI Taxonomy" id="57489"/>
    <lineage>
        <taxon>Bacteria</taxon>
        <taxon>Pseudomonadati</taxon>
        <taxon>Pseudomonadota</taxon>
        <taxon>Gammaproteobacteria</taxon>
        <taxon>Chromatiales</taxon>
        <taxon>Chromatiaceae</taxon>
        <taxon>Thiorhodococcus</taxon>
    </lineage>
</organism>
<proteinExistence type="predicted"/>
<dbReference type="Proteomes" id="UP000483379">
    <property type="component" value="Unassembled WGS sequence"/>
</dbReference>
<gene>
    <name evidence="2" type="ORF">G3446_13850</name>
</gene>
<protein>
    <recommendedName>
        <fullName evidence="4">Prepilin-type N-terminal cleavage/methylation domain-containing protein</fullName>
    </recommendedName>
</protein>
<evidence type="ECO:0008006" key="4">
    <source>
        <dbReference type="Google" id="ProtNLM"/>
    </source>
</evidence>
<dbReference type="InterPro" id="IPR012902">
    <property type="entry name" value="N_methyl_site"/>
</dbReference>
<dbReference type="GO" id="GO:0043683">
    <property type="term" value="P:type IV pilus assembly"/>
    <property type="evidence" value="ECO:0007669"/>
    <property type="project" value="InterPro"/>
</dbReference>
<name>A0A6M0K0V2_9GAMM</name>
<dbReference type="Pfam" id="PF16074">
    <property type="entry name" value="PilW"/>
    <property type="match status" value="1"/>
</dbReference>
<keyword evidence="1" id="KW-0812">Transmembrane</keyword>
<keyword evidence="3" id="KW-1185">Reference proteome</keyword>
<evidence type="ECO:0000313" key="3">
    <source>
        <dbReference type="Proteomes" id="UP000483379"/>
    </source>
</evidence>
<accession>A0A6M0K0V2</accession>
<dbReference type="Pfam" id="PF07963">
    <property type="entry name" value="N_methyl"/>
    <property type="match status" value="1"/>
</dbReference>
<feature type="transmembrane region" description="Helical" evidence="1">
    <location>
        <begin position="12"/>
        <end position="36"/>
    </location>
</feature>
<reference evidence="2 3" key="1">
    <citation type="submission" date="2020-02" db="EMBL/GenBank/DDBJ databases">
        <title>Genome sequences of Thiorhodococcus mannitoliphagus and Thiorhodococcus minor, purple sulfur photosynthetic bacteria in the gammaproteobacterial family, Chromatiaceae.</title>
        <authorList>
            <person name="Aviles F.A."/>
            <person name="Meyer T.E."/>
            <person name="Kyndt J.A."/>
        </authorList>
    </citation>
    <scope>NUCLEOTIDE SEQUENCE [LARGE SCALE GENOMIC DNA]</scope>
    <source>
        <strain evidence="2 3">DSM 11518</strain>
    </source>
</reference>
<dbReference type="AlphaFoldDB" id="A0A6M0K0V2"/>
<dbReference type="RefSeq" id="WP_164453466.1">
    <property type="nucleotide sequence ID" value="NZ_JAAIJQ010000039.1"/>
</dbReference>
<dbReference type="InterPro" id="IPR032092">
    <property type="entry name" value="PilW"/>
</dbReference>
<keyword evidence="1" id="KW-0472">Membrane</keyword>
<evidence type="ECO:0000256" key="1">
    <source>
        <dbReference type="SAM" id="Phobius"/>
    </source>
</evidence>
<dbReference type="EMBL" id="JAAIJQ010000039">
    <property type="protein sequence ID" value="NEV62961.1"/>
    <property type="molecule type" value="Genomic_DNA"/>
</dbReference>
<sequence length="342" mass="37610">MPKTTPLVKARGFSIVELLVAMTIGLFLVGGAIQILTQGKHAYNLISETLNIQESARFASRRIGNLLRMAGHRGGVLMTQVDHNFSSLTGDGVCESKWLVDNFADEPVRAYENGTGIVDTGQCATQGITDVNHVDNTDVLVVRHSEAKHESNPGNTDNQNRIFVYTIVSLGAKIGLGSDIATDWSTFSGQPEKVYGRFVYPYYTDVYFVRPWTRNASETPAIPALVRQRMDGSSVETEVMVSGIELLKVELGVDSNDDSQVDKYLAPSAVTSSEWSDVMLARVAIVARSMSRDQIEDTNTYILLPGENEYSYTPSTSVTHFSRMLFEVSINLRNTVPIRTAG</sequence>
<keyword evidence="1" id="KW-1133">Transmembrane helix</keyword>